<dbReference type="GO" id="GO:0000422">
    <property type="term" value="P:autophagy of mitochondrion"/>
    <property type="evidence" value="ECO:0007669"/>
    <property type="project" value="TreeGrafter"/>
</dbReference>
<proteinExistence type="inferred from homology"/>
<dbReference type="Ensembl" id="ENSOKIT00005113413.1">
    <property type="protein sequence ID" value="ENSOKIP00005105794.1"/>
    <property type="gene ID" value="ENSOKIG00005046524.1"/>
</dbReference>
<keyword evidence="10" id="KW-0472">Membrane</keyword>
<dbReference type="PANTHER" id="PTHR21346:SF5">
    <property type="entry name" value="FUN14 DOMAIN-CONTAINING PROTEIN 2"/>
    <property type="match status" value="1"/>
</dbReference>
<evidence type="ECO:0000256" key="3">
    <source>
        <dbReference type="ARBA" id="ARBA00009160"/>
    </source>
</evidence>
<keyword evidence="8" id="KW-0805">Transcription regulation</keyword>
<name>A0A8C7KND4_ONCKI</name>
<keyword evidence="6" id="KW-1000">Mitochondrion outer membrane</keyword>
<evidence type="ECO:0000256" key="13">
    <source>
        <dbReference type="ARBA" id="ARBA00039376"/>
    </source>
</evidence>
<accession>A0A8C7KND4</accession>
<reference evidence="16" key="2">
    <citation type="submission" date="2025-09" db="UniProtKB">
        <authorList>
            <consortium name="Ensembl"/>
        </authorList>
    </citation>
    <scope>IDENTIFICATION</scope>
</reference>
<reference evidence="16" key="1">
    <citation type="submission" date="2025-08" db="UniProtKB">
        <authorList>
            <consortium name="Ensembl"/>
        </authorList>
    </citation>
    <scope>IDENTIFICATION</scope>
</reference>
<keyword evidence="12" id="KW-0539">Nucleus</keyword>
<dbReference type="GeneTree" id="ENSGT00940000154783"/>
<dbReference type="PANTHER" id="PTHR21346">
    <property type="entry name" value="FUN14 DOMAIN CONTAINING"/>
    <property type="match status" value="1"/>
</dbReference>
<evidence type="ECO:0000256" key="15">
    <source>
        <dbReference type="ARBA" id="ARBA00045668"/>
    </source>
</evidence>
<evidence type="ECO:0000256" key="8">
    <source>
        <dbReference type="ARBA" id="ARBA00023015"/>
    </source>
</evidence>
<dbReference type="Pfam" id="PF04930">
    <property type="entry name" value="FUN14"/>
    <property type="match status" value="1"/>
</dbReference>
<keyword evidence="4" id="KW-0597">Phosphoprotein</keyword>
<evidence type="ECO:0000256" key="6">
    <source>
        <dbReference type="ARBA" id="ARBA00022787"/>
    </source>
</evidence>
<keyword evidence="11" id="KW-0804">Transcription</keyword>
<keyword evidence="7" id="KW-1133">Transmembrane helix</keyword>
<evidence type="ECO:0000256" key="1">
    <source>
        <dbReference type="ARBA" id="ARBA00004123"/>
    </source>
</evidence>
<evidence type="ECO:0000256" key="14">
    <source>
        <dbReference type="ARBA" id="ARBA00041722"/>
    </source>
</evidence>
<sequence length="203" mass="22783">MDVVEYAKKQRWWNKIFGENSGPVAEKYNVATQLAIGGVSGWCAGYLFQKVGKLAASAVGGGFFFLQIANHTGYIKVDWKRVERDVNNAKKQLKLNAEKPTKEVRTKVDEVRGYHGLLQNGGCFFSDSCFSMLRTKMILKSSTPFFLLQSIKENNVKEQYSAKFYHRFKGAFSFLSYQVQTFVKKNIILTGGFAGGFLLGLAS</sequence>
<comment type="similarity">
    <text evidence="3">Belongs to the FUN14 family.</text>
</comment>
<organism evidence="16 17">
    <name type="scientific">Oncorhynchus kisutch</name>
    <name type="common">Coho salmon</name>
    <name type="synonym">Salmo kisutch</name>
    <dbReference type="NCBI Taxonomy" id="8019"/>
    <lineage>
        <taxon>Eukaryota</taxon>
        <taxon>Metazoa</taxon>
        <taxon>Chordata</taxon>
        <taxon>Craniata</taxon>
        <taxon>Vertebrata</taxon>
        <taxon>Euteleostomi</taxon>
        <taxon>Actinopterygii</taxon>
        <taxon>Neopterygii</taxon>
        <taxon>Teleostei</taxon>
        <taxon>Protacanthopterygii</taxon>
        <taxon>Salmoniformes</taxon>
        <taxon>Salmonidae</taxon>
        <taxon>Salmoninae</taxon>
        <taxon>Oncorhynchus</taxon>
    </lineage>
</organism>
<dbReference type="InterPro" id="IPR007014">
    <property type="entry name" value="FUN14"/>
</dbReference>
<evidence type="ECO:0000256" key="2">
    <source>
        <dbReference type="ARBA" id="ARBA00004374"/>
    </source>
</evidence>
<evidence type="ECO:0000256" key="7">
    <source>
        <dbReference type="ARBA" id="ARBA00022989"/>
    </source>
</evidence>
<gene>
    <name evidence="16" type="primary">LOC109873274</name>
</gene>
<evidence type="ECO:0000313" key="17">
    <source>
        <dbReference type="Proteomes" id="UP000694557"/>
    </source>
</evidence>
<keyword evidence="9" id="KW-0496">Mitochondrion</keyword>
<evidence type="ECO:0000256" key="5">
    <source>
        <dbReference type="ARBA" id="ARBA00022692"/>
    </source>
</evidence>
<dbReference type="Proteomes" id="UP000694557">
    <property type="component" value="Unassembled WGS sequence"/>
</dbReference>
<comment type="function">
    <text evidence="15">Binds directly and specifically 1,2-Diacyl-sn-glycero-3-phospho-(1'-myo-inositol-3',4',5'-bisphosphate) (PIP3) leading to the recruitment of PIP3 to mitochondria and may play a role in the regulation of the platelet activation via AKT/GSK3B/cGMP signaling pathways. May act as transcription factor that regulates SREBP1 (isoform SREBP-1C) expression in order to modulate triglyceride (TG) homeostasis in hepatocytes.</text>
</comment>
<comment type="subcellular location">
    <subcellularLocation>
        <location evidence="2">Mitochondrion outer membrane</location>
        <topology evidence="2">Multi-pass membrane protein</topology>
    </subcellularLocation>
    <subcellularLocation>
        <location evidence="1">Nucleus</location>
    </subcellularLocation>
</comment>
<evidence type="ECO:0000256" key="9">
    <source>
        <dbReference type="ARBA" id="ARBA00023128"/>
    </source>
</evidence>
<dbReference type="GO" id="GO:0005741">
    <property type="term" value="C:mitochondrial outer membrane"/>
    <property type="evidence" value="ECO:0007669"/>
    <property type="project" value="UniProtKB-SubCell"/>
</dbReference>
<evidence type="ECO:0000256" key="11">
    <source>
        <dbReference type="ARBA" id="ARBA00023163"/>
    </source>
</evidence>
<keyword evidence="17" id="KW-1185">Reference proteome</keyword>
<keyword evidence="5" id="KW-0812">Transmembrane</keyword>
<protein>
    <recommendedName>
        <fullName evidence="13">FUN14 domain-containing protein 2</fullName>
    </recommendedName>
    <alternativeName>
        <fullName evidence="14">Hepatitis C virus core-binding protein 6</fullName>
    </alternativeName>
</protein>
<evidence type="ECO:0000256" key="12">
    <source>
        <dbReference type="ARBA" id="ARBA00023242"/>
    </source>
</evidence>
<dbReference type="AlphaFoldDB" id="A0A8C7KND4"/>
<evidence type="ECO:0000256" key="4">
    <source>
        <dbReference type="ARBA" id="ARBA00022553"/>
    </source>
</evidence>
<evidence type="ECO:0000313" key="16">
    <source>
        <dbReference type="Ensembl" id="ENSOKIP00005105794.1"/>
    </source>
</evidence>
<evidence type="ECO:0000256" key="10">
    <source>
        <dbReference type="ARBA" id="ARBA00023136"/>
    </source>
</evidence>